<evidence type="ECO:0000313" key="2">
    <source>
        <dbReference type="EMBL" id="GLB47584.1"/>
    </source>
</evidence>
<protein>
    <recommendedName>
        <fullName evidence="1">Serine aminopeptidase S33 domain-containing protein</fullName>
    </recommendedName>
</protein>
<dbReference type="SUPFAM" id="SSF53474">
    <property type="entry name" value="alpha/beta-Hydrolases"/>
    <property type="match status" value="1"/>
</dbReference>
<comment type="caution">
    <text evidence="2">The sequence shown here is derived from an EMBL/GenBank/DDBJ whole genome shotgun (WGS) entry which is preliminary data.</text>
</comment>
<reference evidence="2" key="2">
    <citation type="journal article" date="2023" name="PLoS ONE">
        <title>Philodulcilactobacillus myokoensis gen. nov., sp. nov., a fructophilic, acidophilic, and agar-phobic lactic acid bacterium isolated from fermented vegetable extracts.</title>
        <authorList>
            <person name="Kouya T."/>
            <person name="Ishiyama Y."/>
            <person name="Ohashi S."/>
            <person name="Kumakubo R."/>
            <person name="Yamazaki T."/>
            <person name="Otaki T."/>
        </authorList>
    </citation>
    <scope>NUCLEOTIDE SEQUENCE</scope>
    <source>
        <strain evidence="2">WR16-4</strain>
    </source>
</reference>
<evidence type="ECO:0000313" key="3">
    <source>
        <dbReference type="Proteomes" id="UP001144204"/>
    </source>
</evidence>
<dbReference type="Pfam" id="PF12146">
    <property type="entry name" value="Hydrolase_4"/>
    <property type="match status" value="1"/>
</dbReference>
<dbReference type="InterPro" id="IPR050266">
    <property type="entry name" value="AB_hydrolase_sf"/>
</dbReference>
<keyword evidence="3" id="KW-1185">Reference proteome</keyword>
<dbReference type="RefSeq" id="WP_286137121.1">
    <property type="nucleotide sequence ID" value="NZ_BRPL01000004.1"/>
</dbReference>
<dbReference type="PANTHER" id="PTHR43798">
    <property type="entry name" value="MONOACYLGLYCEROL LIPASE"/>
    <property type="match status" value="1"/>
</dbReference>
<sequence>MIMNTFETKRDHLTIRGRIYQSQPKSGKRVIIICHGYGSDMISASRYAKSIVEPGFDAIVFDFCGSGNHRCKSDGDYQNNSVLTEIADLKQIVRYVQSLNYQEIDLMGCSQGGYVAGVTAGQMPDVFQHLVLFYPGYCIQDDMNDGHVKITDKNLTNLPWGKYNVHYIPLGQKYVDDAKDFDIWKIIGNFKKPVLICHGTSDHIVNIKYSQKAMQIYQNAELFKILGADHVFHGADQEMAMKKVNQFLK</sequence>
<dbReference type="Proteomes" id="UP001144204">
    <property type="component" value="Unassembled WGS sequence"/>
</dbReference>
<gene>
    <name evidence="2" type="ORF">WR164_15630</name>
</gene>
<dbReference type="InterPro" id="IPR022742">
    <property type="entry name" value="Hydrolase_4"/>
</dbReference>
<organism evidence="2 3">
    <name type="scientific">Philodulcilactobacillus myokoensis</name>
    <dbReference type="NCBI Taxonomy" id="2929573"/>
    <lineage>
        <taxon>Bacteria</taxon>
        <taxon>Bacillati</taxon>
        <taxon>Bacillota</taxon>
        <taxon>Bacilli</taxon>
        <taxon>Lactobacillales</taxon>
        <taxon>Lactobacillaceae</taxon>
        <taxon>Philodulcilactobacillus</taxon>
    </lineage>
</organism>
<accession>A0A9W6B275</accession>
<reference evidence="2" key="1">
    <citation type="submission" date="2022-07" db="EMBL/GenBank/DDBJ databases">
        <authorList>
            <person name="Kouya T."/>
            <person name="Ishiyama Y."/>
        </authorList>
    </citation>
    <scope>NUCLEOTIDE SEQUENCE</scope>
    <source>
        <strain evidence="2">WR16-4</strain>
    </source>
</reference>
<feature type="domain" description="Serine aminopeptidase S33" evidence="1">
    <location>
        <begin position="28"/>
        <end position="143"/>
    </location>
</feature>
<dbReference type="Gene3D" id="3.40.50.1820">
    <property type="entry name" value="alpha/beta hydrolase"/>
    <property type="match status" value="1"/>
</dbReference>
<proteinExistence type="predicted"/>
<dbReference type="InterPro" id="IPR029058">
    <property type="entry name" value="AB_hydrolase_fold"/>
</dbReference>
<evidence type="ECO:0000259" key="1">
    <source>
        <dbReference type="Pfam" id="PF12146"/>
    </source>
</evidence>
<name>A0A9W6B275_9LACO</name>
<dbReference type="AlphaFoldDB" id="A0A9W6B275"/>
<dbReference type="EMBL" id="BRPL01000004">
    <property type="protein sequence ID" value="GLB47584.1"/>
    <property type="molecule type" value="Genomic_DNA"/>
</dbReference>